<evidence type="ECO:0000313" key="2">
    <source>
        <dbReference type="Proteomes" id="UP000805649"/>
    </source>
</evidence>
<proteinExistence type="predicted"/>
<dbReference type="Proteomes" id="UP000805649">
    <property type="component" value="Unassembled WGS sequence"/>
</dbReference>
<dbReference type="EMBL" id="VUJX02000001">
    <property type="protein sequence ID" value="KAL0943127.1"/>
    <property type="molecule type" value="Genomic_DNA"/>
</dbReference>
<comment type="caution">
    <text evidence="1">The sequence shown here is derived from an EMBL/GenBank/DDBJ whole genome shotgun (WGS) entry which is preliminary data.</text>
</comment>
<name>A0ACC3ZG74_COLTU</name>
<gene>
    <name evidence="1" type="ORF">CTRU02_201013</name>
</gene>
<accession>A0ACC3ZG74</accession>
<reference evidence="1 2" key="1">
    <citation type="journal article" date="2020" name="Phytopathology">
        <title>Genome Sequence Resources of Colletotrichum truncatum, C. plurivorum, C. musicola, and C. sojae: Four Species Pathogenic to Soybean (Glycine max).</title>
        <authorList>
            <person name="Rogerio F."/>
            <person name="Boufleur T.R."/>
            <person name="Ciampi-Guillardi M."/>
            <person name="Sukno S.A."/>
            <person name="Thon M.R."/>
            <person name="Massola Junior N.S."/>
            <person name="Baroncelli R."/>
        </authorList>
    </citation>
    <scope>NUCLEOTIDE SEQUENCE [LARGE SCALE GENOMIC DNA]</scope>
    <source>
        <strain evidence="1 2">CMES1059</strain>
    </source>
</reference>
<evidence type="ECO:0000313" key="1">
    <source>
        <dbReference type="EMBL" id="KAL0943127.1"/>
    </source>
</evidence>
<protein>
    <submittedName>
        <fullName evidence="1">Uncharacterized protein</fullName>
    </submittedName>
</protein>
<organism evidence="1 2">
    <name type="scientific">Colletotrichum truncatum</name>
    <name type="common">Anthracnose fungus</name>
    <name type="synonym">Colletotrichum capsici</name>
    <dbReference type="NCBI Taxonomy" id="5467"/>
    <lineage>
        <taxon>Eukaryota</taxon>
        <taxon>Fungi</taxon>
        <taxon>Dikarya</taxon>
        <taxon>Ascomycota</taxon>
        <taxon>Pezizomycotina</taxon>
        <taxon>Sordariomycetes</taxon>
        <taxon>Hypocreomycetidae</taxon>
        <taxon>Glomerellales</taxon>
        <taxon>Glomerellaceae</taxon>
        <taxon>Colletotrichum</taxon>
        <taxon>Colletotrichum truncatum species complex</taxon>
    </lineage>
</organism>
<sequence length="439" mass="49770">MHKRKRVHFNDIVESTPRQGQVQEGEVLLPQSPRQSRHGSSNPSSQQKSTFRQVPRMPLPALIREYKSLSIAKQKTHITTYIISIAAIADILLCLDYDWSIISEEVEKTLRNRDSSGSTNDPISTTKHTTEQESEEQQRSEQPFLHGSDDITASAGAIIDSDSHRTSNIQSKETEPVAADRRKILPSRVSSGKTEPQQQYAAGVKLKKAPRTLEGLKRQINEKNSSTIRNEMQDQWNRFTSAGIGLIDPSSPRLREEDCYQIGELLFCRMFGGKIKDQLYDLLVECNYSTGKPAVERRFQTKQLASDLRQHNAEELARFAEAWGRVDGESLGLQAAAAKLHLYAKQFEVWDQWQTVRRLYQGDMQKALEMKAFLGDQGIRLRQGQGVDTGVAMYLARGLGFTKEKRLKDMIYDYTIIRVLVERLGIGVLVFIPSTISSW</sequence>
<keyword evidence="2" id="KW-1185">Reference proteome</keyword>